<organism evidence="2 3">
    <name type="scientific">Brassica cretica</name>
    <name type="common">Mustard</name>
    <dbReference type="NCBI Taxonomy" id="69181"/>
    <lineage>
        <taxon>Eukaryota</taxon>
        <taxon>Viridiplantae</taxon>
        <taxon>Streptophyta</taxon>
        <taxon>Embryophyta</taxon>
        <taxon>Tracheophyta</taxon>
        <taxon>Spermatophyta</taxon>
        <taxon>Magnoliopsida</taxon>
        <taxon>eudicotyledons</taxon>
        <taxon>Gunneridae</taxon>
        <taxon>Pentapetalae</taxon>
        <taxon>rosids</taxon>
        <taxon>malvids</taxon>
        <taxon>Brassicales</taxon>
        <taxon>Brassicaceae</taxon>
        <taxon>Brassiceae</taxon>
        <taxon>Brassica</taxon>
    </lineage>
</organism>
<keyword evidence="1" id="KW-0812">Transmembrane</keyword>
<proteinExistence type="predicted"/>
<keyword evidence="1" id="KW-0472">Membrane</keyword>
<feature type="transmembrane region" description="Helical" evidence="1">
    <location>
        <begin position="51"/>
        <end position="72"/>
    </location>
</feature>
<feature type="transmembrane region" description="Helical" evidence="1">
    <location>
        <begin position="131"/>
        <end position="151"/>
    </location>
</feature>
<gene>
    <name evidence="2" type="ORF">DY000_02014955</name>
</gene>
<evidence type="ECO:0000256" key="1">
    <source>
        <dbReference type="SAM" id="Phobius"/>
    </source>
</evidence>
<sequence>MMLMLLLETIFYATSFCSILIYFITFSHVLKFLSSETLMNLVCARLRYCCLYCKALVIVIICSTANCVISFSCTVDSIDRWVVGNVGRCSFAAFLMKMSLDRCWEASVDRRHIPIPREILEKSIFLSNNGFVLYSSFLLIILIILLCMQGSSVHRHGGIVVVILSIAWTIVDRLFLINVDRFMIGTVDRFMIGTVDRYCGVSFDRRRVLCLVLCSTVACCYESWIINSSGGRLWLHDWNRIVVEMGVYKHQEQLVGLLVAHCSYS</sequence>
<feature type="transmembrane region" description="Helical" evidence="1">
    <location>
        <begin position="157"/>
        <end position="176"/>
    </location>
</feature>
<evidence type="ECO:0000313" key="2">
    <source>
        <dbReference type="EMBL" id="KAF3566217.1"/>
    </source>
</evidence>
<dbReference type="Proteomes" id="UP000266723">
    <property type="component" value="Unassembled WGS sequence"/>
</dbReference>
<comment type="caution">
    <text evidence="2">The sequence shown here is derived from an EMBL/GenBank/DDBJ whole genome shotgun (WGS) entry which is preliminary data.</text>
</comment>
<evidence type="ECO:0000313" key="3">
    <source>
        <dbReference type="Proteomes" id="UP000266723"/>
    </source>
</evidence>
<protein>
    <submittedName>
        <fullName evidence="2">Uncharacterized protein</fullName>
    </submittedName>
</protein>
<reference evidence="2 3" key="1">
    <citation type="journal article" date="2020" name="BMC Genomics">
        <title>Intraspecific diversification of the crop wild relative Brassica cretica Lam. using demographic model selection.</title>
        <authorList>
            <person name="Kioukis A."/>
            <person name="Michalopoulou V.A."/>
            <person name="Briers L."/>
            <person name="Pirintsos S."/>
            <person name="Studholme D.J."/>
            <person name="Pavlidis P."/>
            <person name="Sarris P.F."/>
        </authorList>
    </citation>
    <scope>NUCLEOTIDE SEQUENCE [LARGE SCALE GENOMIC DNA]</scope>
    <source>
        <strain evidence="3">cv. PFS-1207/04</strain>
    </source>
</reference>
<keyword evidence="3" id="KW-1185">Reference proteome</keyword>
<accession>A0ABQ7D1E9</accession>
<dbReference type="EMBL" id="QGKV02000759">
    <property type="protein sequence ID" value="KAF3566217.1"/>
    <property type="molecule type" value="Genomic_DNA"/>
</dbReference>
<keyword evidence="1" id="KW-1133">Transmembrane helix</keyword>
<feature type="transmembrane region" description="Helical" evidence="1">
    <location>
        <begin position="12"/>
        <end position="30"/>
    </location>
</feature>
<name>A0ABQ7D1E9_BRACR</name>